<sequence>MRIFALIIALLTALPALAQDRMSAAEFDAYTKGKTLFYGRNGAAYGAEVYHGNRRVQWSFLDGECKEGHWYEEAGLICFVYEDTPDPQCWSFTKGARGLIARFENDPASTALYEAQDVGEELLCLGPKVGV</sequence>
<reference evidence="2" key="1">
    <citation type="submission" date="2020-08" db="EMBL/GenBank/DDBJ databases">
        <title>Sulfitobacter aestuariivivens sp. nov., isolated from a tidal flat.</title>
        <authorList>
            <person name="Park S."/>
            <person name="Yoon J.-H."/>
        </authorList>
    </citation>
    <scope>NUCLEOTIDE SEQUENCE</scope>
    <source>
        <strain evidence="2">TSTF-M16</strain>
    </source>
</reference>
<dbReference type="AlphaFoldDB" id="A0A927HED1"/>
<feature type="signal peptide" evidence="1">
    <location>
        <begin position="1"/>
        <end position="18"/>
    </location>
</feature>
<evidence type="ECO:0000313" key="2">
    <source>
        <dbReference type="EMBL" id="MBD3663761.1"/>
    </source>
</evidence>
<keyword evidence="3" id="KW-1185">Reference proteome</keyword>
<proteinExistence type="predicted"/>
<keyword evidence="1" id="KW-0732">Signal</keyword>
<gene>
    <name evidence="2" type="ORF">H9Q16_07490</name>
</gene>
<comment type="caution">
    <text evidence="2">The sequence shown here is derived from an EMBL/GenBank/DDBJ whole genome shotgun (WGS) entry which is preliminary data.</text>
</comment>
<name>A0A927HED1_9RHOB</name>
<evidence type="ECO:0008006" key="4">
    <source>
        <dbReference type="Google" id="ProtNLM"/>
    </source>
</evidence>
<feature type="chain" id="PRO_5038070096" description="DUF995 domain-containing protein" evidence="1">
    <location>
        <begin position="19"/>
        <end position="131"/>
    </location>
</feature>
<dbReference type="RefSeq" id="WP_191074696.1">
    <property type="nucleotide sequence ID" value="NZ_JACTAG010000001.1"/>
</dbReference>
<evidence type="ECO:0000313" key="3">
    <source>
        <dbReference type="Proteomes" id="UP000635142"/>
    </source>
</evidence>
<accession>A0A927HED1</accession>
<dbReference type="EMBL" id="JACTAG010000001">
    <property type="protein sequence ID" value="MBD3663761.1"/>
    <property type="molecule type" value="Genomic_DNA"/>
</dbReference>
<organism evidence="2 3">
    <name type="scientific">Sulfitobacter aestuariivivens</name>
    <dbReference type="NCBI Taxonomy" id="2766981"/>
    <lineage>
        <taxon>Bacteria</taxon>
        <taxon>Pseudomonadati</taxon>
        <taxon>Pseudomonadota</taxon>
        <taxon>Alphaproteobacteria</taxon>
        <taxon>Rhodobacterales</taxon>
        <taxon>Roseobacteraceae</taxon>
        <taxon>Sulfitobacter</taxon>
    </lineage>
</organism>
<evidence type="ECO:0000256" key="1">
    <source>
        <dbReference type="SAM" id="SignalP"/>
    </source>
</evidence>
<dbReference type="Proteomes" id="UP000635142">
    <property type="component" value="Unassembled WGS sequence"/>
</dbReference>
<protein>
    <recommendedName>
        <fullName evidence="4">DUF995 domain-containing protein</fullName>
    </recommendedName>
</protein>